<dbReference type="PROSITE" id="PS50975">
    <property type="entry name" value="ATP_GRASP"/>
    <property type="match status" value="1"/>
</dbReference>
<evidence type="ECO:0000256" key="1">
    <source>
        <dbReference type="ARBA" id="ARBA00022598"/>
    </source>
</evidence>
<dbReference type="InterPro" id="IPR011761">
    <property type="entry name" value="ATP-grasp"/>
</dbReference>
<dbReference type="InterPro" id="IPR013815">
    <property type="entry name" value="ATP_grasp_subdomain_1"/>
</dbReference>
<gene>
    <name evidence="6" type="ORF">SAMN05216251_1363</name>
</gene>
<protein>
    <submittedName>
        <fullName evidence="6">Biotin carboxylase</fullName>
    </submittedName>
</protein>
<dbReference type="GO" id="GO:0016874">
    <property type="term" value="F:ligase activity"/>
    <property type="evidence" value="ECO:0007669"/>
    <property type="project" value="UniProtKB-KW"/>
</dbReference>
<dbReference type="Pfam" id="PF13535">
    <property type="entry name" value="ATP-grasp_4"/>
    <property type="match status" value="1"/>
</dbReference>
<sequence length="433" mass="45060">MNSPVPKTGSPPVNELDNSASSAVLLVVGAGVGAYRAYGLKSMSAVAPLVLIDADPPSWTRRHTVARVRADPADPAELFAAALEVTQLHPVGGVTTYIEEYVTHAAFLAEALGLPGPSPEAAGICRDKHATRVALDRSGVGSARSELVRGQDQAVGAADRIGYPVVVKPRRLAGSVGVRLCTSPDQVRDAYHAAASARLLEMRADGVLVEGYLDGPEVSAECVVTADGTCHVVAVARKALGPHPGFEETGHTVDSSDELLADEALLSAVRGAVTATGYRSGVVHVELRIVRGQPAVIEINARPAGDLIPHLVHLATGVDLAGAAADVAFGRDPQLTPTRGQAAGVRFLYPGRPGVLDRRLFTHCGAPWLDRQIWTAVPGDPVTPPPEGGVTDRLGHLVVTGPTPLECRRRLDEVEAATSIAIRPAPAGSACVQ</sequence>
<dbReference type="SUPFAM" id="SSF56059">
    <property type="entry name" value="Glutathione synthetase ATP-binding domain-like"/>
    <property type="match status" value="1"/>
</dbReference>
<dbReference type="STRING" id="380248.SAMN05216251_1363"/>
<name>A0A1I2MI24_9ACTN</name>
<organism evidence="6 7">
    <name type="scientific">Actinacidiphila alni</name>
    <dbReference type="NCBI Taxonomy" id="380248"/>
    <lineage>
        <taxon>Bacteria</taxon>
        <taxon>Bacillati</taxon>
        <taxon>Actinomycetota</taxon>
        <taxon>Actinomycetes</taxon>
        <taxon>Kitasatosporales</taxon>
        <taxon>Streptomycetaceae</taxon>
        <taxon>Actinacidiphila</taxon>
    </lineage>
</organism>
<dbReference type="PANTHER" id="PTHR43585:SF2">
    <property type="entry name" value="ATP-GRASP ENZYME FSQD"/>
    <property type="match status" value="1"/>
</dbReference>
<dbReference type="EMBL" id="FONG01000036">
    <property type="protein sequence ID" value="SFF90688.1"/>
    <property type="molecule type" value="Genomic_DNA"/>
</dbReference>
<evidence type="ECO:0000256" key="4">
    <source>
        <dbReference type="PROSITE-ProRule" id="PRU00409"/>
    </source>
</evidence>
<evidence type="ECO:0000313" key="7">
    <source>
        <dbReference type="Proteomes" id="UP000199323"/>
    </source>
</evidence>
<keyword evidence="2 4" id="KW-0547">Nucleotide-binding</keyword>
<dbReference type="GO" id="GO:0005524">
    <property type="term" value="F:ATP binding"/>
    <property type="evidence" value="ECO:0007669"/>
    <property type="project" value="UniProtKB-UniRule"/>
</dbReference>
<dbReference type="PANTHER" id="PTHR43585">
    <property type="entry name" value="FUMIPYRROLE BIOSYNTHESIS PROTEIN C"/>
    <property type="match status" value="1"/>
</dbReference>
<dbReference type="AlphaFoldDB" id="A0A1I2MI24"/>
<dbReference type="Gene3D" id="3.40.50.20">
    <property type="match status" value="1"/>
</dbReference>
<dbReference type="InterPro" id="IPR040570">
    <property type="entry name" value="LAL_C2"/>
</dbReference>
<dbReference type="InterPro" id="IPR052032">
    <property type="entry name" value="ATP-dep_AA_Ligase"/>
</dbReference>
<accession>A0A1I2MI24</accession>
<keyword evidence="3 4" id="KW-0067">ATP-binding</keyword>
<keyword evidence="1" id="KW-0436">Ligase</keyword>
<evidence type="ECO:0000256" key="2">
    <source>
        <dbReference type="ARBA" id="ARBA00022741"/>
    </source>
</evidence>
<dbReference type="Gene3D" id="3.30.1490.20">
    <property type="entry name" value="ATP-grasp fold, A domain"/>
    <property type="match status" value="1"/>
</dbReference>
<reference evidence="6 7" key="1">
    <citation type="submission" date="2016-10" db="EMBL/GenBank/DDBJ databases">
        <authorList>
            <person name="de Groot N.N."/>
        </authorList>
    </citation>
    <scope>NUCLEOTIDE SEQUENCE [LARGE SCALE GENOMIC DNA]</scope>
    <source>
        <strain evidence="6 7">CGMCC 4.3510</strain>
    </source>
</reference>
<dbReference type="GO" id="GO:0046872">
    <property type="term" value="F:metal ion binding"/>
    <property type="evidence" value="ECO:0007669"/>
    <property type="project" value="InterPro"/>
</dbReference>
<evidence type="ECO:0000313" key="6">
    <source>
        <dbReference type="EMBL" id="SFF90688.1"/>
    </source>
</evidence>
<proteinExistence type="predicted"/>
<feature type="domain" description="ATP-grasp" evidence="5">
    <location>
        <begin position="132"/>
        <end position="329"/>
    </location>
</feature>
<dbReference type="Gene3D" id="3.30.470.20">
    <property type="entry name" value="ATP-grasp fold, B domain"/>
    <property type="match status" value="1"/>
</dbReference>
<evidence type="ECO:0000256" key="3">
    <source>
        <dbReference type="ARBA" id="ARBA00022840"/>
    </source>
</evidence>
<dbReference type="Pfam" id="PF18603">
    <property type="entry name" value="LAL_C2"/>
    <property type="match status" value="1"/>
</dbReference>
<dbReference type="SMART" id="SM01209">
    <property type="entry name" value="GARS_A"/>
    <property type="match status" value="1"/>
</dbReference>
<dbReference type="Proteomes" id="UP000199323">
    <property type="component" value="Unassembled WGS sequence"/>
</dbReference>
<evidence type="ECO:0000259" key="5">
    <source>
        <dbReference type="PROSITE" id="PS50975"/>
    </source>
</evidence>
<keyword evidence="7" id="KW-1185">Reference proteome</keyword>